<dbReference type="GeneID" id="19398635"/>
<evidence type="ECO:0000313" key="2">
    <source>
        <dbReference type="Proteomes" id="UP000016935"/>
    </source>
</evidence>
<keyword evidence="2" id="KW-1185">Reference proteome</keyword>
<accession>R0KC28</accession>
<dbReference type="AlphaFoldDB" id="R0KC28"/>
<sequence length="79" mass="9254">MAHLEMQDYCRHWFGPFPVALLVRMWHTNVHHTTYCEESTAFPMHASLIWRNVDAPLGQQDADSSAVCEWQVYRSWSSS</sequence>
<gene>
    <name evidence="1" type="ORF">SETTUDRAFT_163047</name>
</gene>
<proteinExistence type="predicted"/>
<dbReference type="EMBL" id="KB908592">
    <property type="protein sequence ID" value="EOA86949.1"/>
    <property type="molecule type" value="Genomic_DNA"/>
</dbReference>
<name>R0KC28_EXST2</name>
<protein>
    <submittedName>
        <fullName evidence="1">Uncharacterized protein</fullName>
    </submittedName>
</protein>
<dbReference type="HOGENOM" id="CLU_2607519_0_0_1"/>
<dbReference type="RefSeq" id="XP_008025494.1">
    <property type="nucleotide sequence ID" value="XM_008027303.1"/>
</dbReference>
<dbReference type="Proteomes" id="UP000016935">
    <property type="component" value="Unassembled WGS sequence"/>
</dbReference>
<reference evidence="1 2" key="2">
    <citation type="journal article" date="2013" name="PLoS Genet.">
        <title>Comparative genome structure, secondary metabolite, and effector coding capacity across Cochliobolus pathogens.</title>
        <authorList>
            <person name="Condon B.J."/>
            <person name="Leng Y."/>
            <person name="Wu D."/>
            <person name="Bushley K.E."/>
            <person name="Ohm R.A."/>
            <person name="Otillar R."/>
            <person name="Martin J."/>
            <person name="Schackwitz W."/>
            <person name="Grimwood J."/>
            <person name="MohdZainudin N."/>
            <person name="Xue C."/>
            <person name="Wang R."/>
            <person name="Manning V.A."/>
            <person name="Dhillon B."/>
            <person name="Tu Z.J."/>
            <person name="Steffenson B.J."/>
            <person name="Salamov A."/>
            <person name="Sun H."/>
            <person name="Lowry S."/>
            <person name="LaButti K."/>
            <person name="Han J."/>
            <person name="Copeland A."/>
            <person name="Lindquist E."/>
            <person name="Barry K."/>
            <person name="Schmutz J."/>
            <person name="Baker S.E."/>
            <person name="Ciuffetti L.M."/>
            <person name="Grigoriev I.V."/>
            <person name="Zhong S."/>
            <person name="Turgeon B.G."/>
        </authorList>
    </citation>
    <scope>NUCLEOTIDE SEQUENCE [LARGE SCALE GENOMIC DNA]</scope>
    <source>
        <strain evidence="2">28A</strain>
    </source>
</reference>
<evidence type="ECO:0000313" key="1">
    <source>
        <dbReference type="EMBL" id="EOA86949.1"/>
    </source>
</evidence>
<reference evidence="1 2" key="1">
    <citation type="journal article" date="2012" name="PLoS Pathog.">
        <title>Diverse lifestyles and strategies of plant pathogenesis encoded in the genomes of eighteen Dothideomycetes fungi.</title>
        <authorList>
            <person name="Ohm R.A."/>
            <person name="Feau N."/>
            <person name="Henrissat B."/>
            <person name="Schoch C.L."/>
            <person name="Horwitz B.A."/>
            <person name="Barry K.W."/>
            <person name="Condon B.J."/>
            <person name="Copeland A.C."/>
            <person name="Dhillon B."/>
            <person name="Glaser F."/>
            <person name="Hesse C.N."/>
            <person name="Kosti I."/>
            <person name="LaButti K."/>
            <person name="Lindquist E.A."/>
            <person name="Lucas S."/>
            <person name="Salamov A.A."/>
            <person name="Bradshaw R.E."/>
            <person name="Ciuffetti L."/>
            <person name="Hamelin R.C."/>
            <person name="Kema G.H.J."/>
            <person name="Lawrence C."/>
            <person name="Scott J.A."/>
            <person name="Spatafora J.W."/>
            <person name="Turgeon B.G."/>
            <person name="de Wit P.J.G.M."/>
            <person name="Zhong S."/>
            <person name="Goodwin S.B."/>
            <person name="Grigoriev I.V."/>
        </authorList>
    </citation>
    <scope>NUCLEOTIDE SEQUENCE [LARGE SCALE GENOMIC DNA]</scope>
    <source>
        <strain evidence="2">28A</strain>
    </source>
</reference>
<organism evidence="1 2">
    <name type="scientific">Exserohilum turcicum (strain 28A)</name>
    <name type="common">Northern leaf blight fungus</name>
    <name type="synonym">Setosphaeria turcica</name>
    <dbReference type="NCBI Taxonomy" id="671987"/>
    <lineage>
        <taxon>Eukaryota</taxon>
        <taxon>Fungi</taxon>
        <taxon>Dikarya</taxon>
        <taxon>Ascomycota</taxon>
        <taxon>Pezizomycotina</taxon>
        <taxon>Dothideomycetes</taxon>
        <taxon>Pleosporomycetidae</taxon>
        <taxon>Pleosporales</taxon>
        <taxon>Pleosporineae</taxon>
        <taxon>Pleosporaceae</taxon>
        <taxon>Exserohilum</taxon>
    </lineage>
</organism>